<organism evidence="3 4">
    <name type="scientific">Hoylesella saccharolytica F0055</name>
    <dbReference type="NCBI Taxonomy" id="1127699"/>
    <lineage>
        <taxon>Bacteria</taxon>
        <taxon>Pseudomonadati</taxon>
        <taxon>Bacteroidota</taxon>
        <taxon>Bacteroidia</taxon>
        <taxon>Bacteroidales</taxon>
        <taxon>Prevotellaceae</taxon>
        <taxon>Hoylesella</taxon>
    </lineage>
</organism>
<feature type="chain" id="PRO_5003954164" evidence="2">
    <location>
        <begin position="25"/>
        <end position="215"/>
    </location>
</feature>
<dbReference type="CDD" id="cd16325">
    <property type="entry name" value="LolA"/>
    <property type="match status" value="1"/>
</dbReference>
<dbReference type="RefSeq" id="WP_009162627.1">
    <property type="nucleotide sequence ID" value="NZ_KB290998.1"/>
</dbReference>
<evidence type="ECO:0000313" key="3">
    <source>
        <dbReference type="EMBL" id="EKY00116.1"/>
    </source>
</evidence>
<dbReference type="Gene3D" id="2.50.20.10">
    <property type="entry name" value="Lipoprotein localisation LolA/LolB/LppX"/>
    <property type="match status" value="1"/>
</dbReference>
<feature type="signal peptide" evidence="2">
    <location>
        <begin position="1"/>
        <end position="24"/>
    </location>
</feature>
<dbReference type="HOGENOM" id="CLU_091014_2_0_10"/>
<accession>L1N9V6</accession>
<dbReference type="InterPro" id="IPR004564">
    <property type="entry name" value="OM_lipoprot_carrier_LolA-like"/>
</dbReference>
<dbReference type="Pfam" id="PF03548">
    <property type="entry name" value="LolA"/>
    <property type="match status" value="1"/>
</dbReference>
<keyword evidence="4" id="KW-1185">Reference proteome</keyword>
<evidence type="ECO:0000256" key="1">
    <source>
        <dbReference type="ARBA" id="ARBA00022729"/>
    </source>
</evidence>
<reference evidence="3 4" key="1">
    <citation type="submission" date="2012-05" db="EMBL/GenBank/DDBJ databases">
        <authorList>
            <person name="Weinstock G."/>
            <person name="Sodergren E."/>
            <person name="Lobos E.A."/>
            <person name="Fulton L."/>
            <person name="Fulton R."/>
            <person name="Courtney L."/>
            <person name="Fronick C."/>
            <person name="O'Laughlin M."/>
            <person name="Godfrey J."/>
            <person name="Wilson R.M."/>
            <person name="Miner T."/>
            <person name="Farmer C."/>
            <person name="Delehaunty K."/>
            <person name="Cordes M."/>
            <person name="Minx P."/>
            <person name="Tomlinson C."/>
            <person name="Chen J."/>
            <person name="Wollam A."/>
            <person name="Pepin K.H."/>
            <person name="Bhonagiri V."/>
            <person name="Zhang X."/>
            <person name="Suruliraj S."/>
            <person name="Warren W."/>
            <person name="Mitreva M."/>
            <person name="Mardis E.R."/>
            <person name="Wilson R.K."/>
        </authorList>
    </citation>
    <scope>NUCLEOTIDE SEQUENCE [LARGE SCALE GENOMIC DNA]</scope>
    <source>
        <strain evidence="3 4">F0055</strain>
    </source>
</reference>
<dbReference type="EMBL" id="AMEP01000089">
    <property type="protein sequence ID" value="EKY00116.1"/>
    <property type="molecule type" value="Genomic_DNA"/>
</dbReference>
<gene>
    <name evidence="3" type="ORF">HMPREF9151_01351</name>
</gene>
<dbReference type="SUPFAM" id="SSF89392">
    <property type="entry name" value="Prokaryotic lipoproteins and lipoprotein localization factors"/>
    <property type="match status" value="1"/>
</dbReference>
<dbReference type="InterPro" id="IPR029046">
    <property type="entry name" value="LolA/LolB/LppX"/>
</dbReference>
<dbReference type="AlphaFoldDB" id="L1N9V6"/>
<dbReference type="PATRIC" id="fig|1127699.3.peg.1252"/>
<dbReference type="Proteomes" id="UP000010433">
    <property type="component" value="Unassembled WGS sequence"/>
</dbReference>
<keyword evidence="3" id="KW-0449">Lipoprotein</keyword>
<proteinExistence type="predicted"/>
<dbReference type="PANTHER" id="PTHR35869:SF1">
    <property type="entry name" value="OUTER-MEMBRANE LIPOPROTEIN CARRIER PROTEIN"/>
    <property type="match status" value="1"/>
</dbReference>
<name>L1N9V6_9BACT</name>
<evidence type="ECO:0000256" key="2">
    <source>
        <dbReference type="SAM" id="SignalP"/>
    </source>
</evidence>
<comment type="caution">
    <text evidence="3">The sequence shown here is derived from an EMBL/GenBank/DDBJ whole genome shotgun (WGS) entry which is preliminary data.</text>
</comment>
<sequence>MKKSLFIRVALLLYIVFFASSGIAQTVVNDATAQQMMQKVNDAAQKMKTMQCTFVQTKSLKILKKKMVSNGRMAYSQPSLLHWEYTSPYAYTFIVNGTKVLMKSRQKRDVIDAKQNKVFREITNIMLSSVTGKCLTDKQNFKTQMLLDGDKWIARLTPVKKELKQLFNTLVITFDERQMMAVSVEMIEKSGDNTLIELRNVKKNVSIDSNEFKVD</sequence>
<dbReference type="STRING" id="1127699.HMPREF9151_01351"/>
<dbReference type="PANTHER" id="PTHR35869">
    <property type="entry name" value="OUTER-MEMBRANE LIPOPROTEIN CARRIER PROTEIN"/>
    <property type="match status" value="1"/>
</dbReference>
<keyword evidence="1 2" id="KW-0732">Signal</keyword>
<evidence type="ECO:0000313" key="4">
    <source>
        <dbReference type="Proteomes" id="UP000010433"/>
    </source>
</evidence>
<protein>
    <submittedName>
        <fullName evidence="3">Outer membrane lipoprotein carrier protein LolA</fullName>
    </submittedName>
</protein>
<dbReference type="OrthoDB" id="1027451at2"/>